<keyword evidence="2" id="KW-0732">Signal</keyword>
<feature type="compositionally biased region" description="Low complexity" evidence="1">
    <location>
        <begin position="277"/>
        <end position="288"/>
    </location>
</feature>
<accession>A0AAW9RDC6</accession>
<feature type="chain" id="PRO_5043858190" evidence="2">
    <location>
        <begin position="20"/>
        <end position="313"/>
    </location>
</feature>
<dbReference type="Proteomes" id="UP001378188">
    <property type="component" value="Unassembled WGS sequence"/>
</dbReference>
<dbReference type="RefSeq" id="WP_340329271.1">
    <property type="nucleotide sequence ID" value="NZ_JAZHOF010000003.1"/>
</dbReference>
<proteinExistence type="predicted"/>
<sequence length="313" mass="33005">MVKGVVLLLALAVASCSSRVNQPALNTSATRQVDPGQAFIVPPPGGPAVVAVLETLYSNAVAQEIALRTTTTNEGQNAIHAKVFGPVGGPYDPTERFTPNLPTMNRIHNEMREFLPGVRMQVSPYFAQNSYGPFGYAVGRAASGALCIYGWQKITPNEPRPILAPTRGAVDLRLRVCDPTASEDELLNLMYGLVVVGTVGAFGWNPFGKPPPADPNVGRAGYPISPSNWEYTRSVVPAAAPVAVERAPSVPATPRVTTAPPAETTIKPGYPRIPDPSGSNRSSAYGSSTAKPAEADSTKEEGEPIVLVPPPTE</sequence>
<dbReference type="InterPro" id="IPR031482">
    <property type="entry name" value="CBP_BcsN"/>
</dbReference>
<organism evidence="3 4">
    <name type="scientific">Microbaculum marinum</name>
    <dbReference type="NCBI Taxonomy" id="1764581"/>
    <lineage>
        <taxon>Bacteria</taxon>
        <taxon>Pseudomonadati</taxon>
        <taxon>Pseudomonadota</taxon>
        <taxon>Alphaproteobacteria</taxon>
        <taxon>Hyphomicrobiales</taxon>
        <taxon>Tepidamorphaceae</taxon>
        <taxon>Microbaculum</taxon>
    </lineage>
</organism>
<comment type="caution">
    <text evidence="3">The sequence shown here is derived from an EMBL/GenBank/DDBJ whole genome shotgun (WGS) entry which is preliminary data.</text>
</comment>
<dbReference type="EMBL" id="JAZHOF010000003">
    <property type="protein sequence ID" value="MEJ8571572.1"/>
    <property type="molecule type" value="Genomic_DNA"/>
</dbReference>
<evidence type="ECO:0000256" key="2">
    <source>
        <dbReference type="SAM" id="SignalP"/>
    </source>
</evidence>
<feature type="compositionally biased region" description="Basic and acidic residues" evidence="1">
    <location>
        <begin position="293"/>
        <end position="302"/>
    </location>
</feature>
<feature type="region of interest" description="Disordered" evidence="1">
    <location>
        <begin position="247"/>
        <end position="313"/>
    </location>
</feature>
<feature type="compositionally biased region" description="Low complexity" evidence="1">
    <location>
        <begin position="247"/>
        <end position="265"/>
    </location>
</feature>
<protein>
    <submittedName>
        <fullName evidence="3">Cellulose biosynthesis protein BcsN</fullName>
    </submittedName>
</protein>
<keyword evidence="4" id="KW-1185">Reference proteome</keyword>
<dbReference type="Pfam" id="PF17038">
    <property type="entry name" value="CBP_BcsN"/>
    <property type="match status" value="1"/>
</dbReference>
<evidence type="ECO:0000256" key="1">
    <source>
        <dbReference type="SAM" id="MobiDB-lite"/>
    </source>
</evidence>
<dbReference type="PROSITE" id="PS51257">
    <property type="entry name" value="PROKAR_LIPOPROTEIN"/>
    <property type="match status" value="1"/>
</dbReference>
<gene>
    <name evidence="3" type="primary">bcsN</name>
    <name evidence="3" type="ORF">V3328_08815</name>
</gene>
<name>A0AAW9RDC6_9HYPH</name>
<evidence type="ECO:0000313" key="4">
    <source>
        <dbReference type="Proteomes" id="UP001378188"/>
    </source>
</evidence>
<reference evidence="3 4" key="1">
    <citation type="submission" date="2024-02" db="EMBL/GenBank/DDBJ databases">
        <title>Genome analysis and characterization of Microbaculum marinisediminis sp. nov., isolated from marine sediment.</title>
        <authorList>
            <person name="Du Z.-J."/>
            <person name="Ye Y.-Q."/>
            <person name="Zhang Z.-R."/>
            <person name="Yuan S.-M."/>
            <person name="Zhang X.-Y."/>
        </authorList>
    </citation>
    <scope>NUCLEOTIDE SEQUENCE [LARGE SCALE GENOMIC DNA]</scope>
    <source>
        <strain evidence="3 4">SDUM1044001</strain>
    </source>
</reference>
<evidence type="ECO:0000313" key="3">
    <source>
        <dbReference type="EMBL" id="MEJ8571572.1"/>
    </source>
</evidence>
<feature type="signal peptide" evidence="2">
    <location>
        <begin position="1"/>
        <end position="19"/>
    </location>
</feature>
<dbReference type="AlphaFoldDB" id="A0AAW9RDC6"/>